<name>A0A2T9Z7L7_9FUNG</name>
<gene>
    <name evidence="3" type="ORF">BB560_005027</name>
</gene>
<evidence type="ECO:0000259" key="2">
    <source>
        <dbReference type="PROSITE" id="PS50076"/>
    </source>
</evidence>
<evidence type="ECO:0000313" key="3">
    <source>
        <dbReference type="EMBL" id="PVV00588.1"/>
    </source>
</evidence>
<dbReference type="InterPro" id="IPR001623">
    <property type="entry name" value="DnaJ_domain"/>
</dbReference>
<dbReference type="EMBL" id="MBFS01001862">
    <property type="protein sequence ID" value="PVV00588.1"/>
    <property type="molecule type" value="Genomic_DNA"/>
</dbReference>
<dbReference type="Pfam" id="PF00226">
    <property type="entry name" value="DnaJ"/>
    <property type="match status" value="1"/>
</dbReference>
<evidence type="ECO:0000313" key="4">
    <source>
        <dbReference type="Proteomes" id="UP000245609"/>
    </source>
</evidence>
<dbReference type="SUPFAM" id="SSF46565">
    <property type="entry name" value="Chaperone J-domain"/>
    <property type="match status" value="1"/>
</dbReference>
<proteinExistence type="predicted"/>
<accession>A0A2T9Z7L7</accession>
<dbReference type="Gene3D" id="1.10.287.110">
    <property type="entry name" value="DnaJ domain"/>
    <property type="match status" value="1"/>
</dbReference>
<dbReference type="PRINTS" id="PR00625">
    <property type="entry name" value="JDOMAIN"/>
</dbReference>
<dbReference type="STRING" id="133381.A0A2T9Z7L7"/>
<sequence length="210" mass="25271">MNSASSKIPNRQDPQDRELELYFKSQITQVNRHTEVERILNSSKLDPFYMLQVSDDCDEKIIRNSYRKLSLLIHPDKTTHPRAREAFEKLKVAQEELLNEKQRKWLQGMLDDARQIVFSEAGIKVDDNNKETKRDEKLEEKVHLKFRELQVELEWNRQEKLKKKEWEESRENRVSSWRDFQANSKSKKRSRPANKSFTQDPNRPYIKRKV</sequence>
<comment type="caution">
    <text evidence="3">The sequence shown here is derived from an EMBL/GenBank/DDBJ whole genome shotgun (WGS) entry which is preliminary data.</text>
</comment>
<dbReference type="PANTHER" id="PTHR46620">
    <property type="entry name" value="J DOMAIN-CONTAINING PROTEIN SPF31"/>
    <property type="match status" value="1"/>
</dbReference>
<evidence type="ECO:0000256" key="1">
    <source>
        <dbReference type="SAM" id="MobiDB-lite"/>
    </source>
</evidence>
<protein>
    <recommendedName>
        <fullName evidence="2">J domain-containing protein</fullName>
    </recommendedName>
</protein>
<dbReference type="PANTHER" id="PTHR46620:SF1">
    <property type="entry name" value="J DOMAIN-CONTAINING PROTEIN SPF31"/>
    <property type="match status" value="1"/>
</dbReference>
<keyword evidence="4" id="KW-1185">Reference proteome</keyword>
<feature type="domain" description="J" evidence="2">
    <location>
        <begin position="46"/>
        <end position="114"/>
    </location>
</feature>
<feature type="region of interest" description="Disordered" evidence="1">
    <location>
        <begin position="163"/>
        <end position="210"/>
    </location>
</feature>
<dbReference type="CDD" id="cd06257">
    <property type="entry name" value="DnaJ"/>
    <property type="match status" value="1"/>
</dbReference>
<feature type="compositionally biased region" description="Basic and acidic residues" evidence="1">
    <location>
        <begin position="163"/>
        <end position="173"/>
    </location>
</feature>
<dbReference type="Proteomes" id="UP000245609">
    <property type="component" value="Unassembled WGS sequence"/>
</dbReference>
<dbReference type="PROSITE" id="PS50076">
    <property type="entry name" value="DNAJ_2"/>
    <property type="match status" value="1"/>
</dbReference>
<dbReference type="AlphaFoldDB" id="A0A2T9Z7L7"/>
<reference evidence="3 4" key="1">
    <citation type="journal article" date="2018" name="MBio">
        <title>Comparative Genomics Reveals the Core Gene Toolbox for the Fungus-Insect Symbiosis.</title>
        <authorList>
            <person name="Wang Y."/>
            <person name="Stata M."/>
            <person name="Wang W."/>
            <person name="Stajich J.E."/>
            <person name="White M.M."/>
            <person name="Moncalvo J.M."/>
        </authorList>
    </citation>
    <scope>NUCLEOTIDE SEQUENCE [LARGE SCALE GENOMIC DNA]</scope>
    <source>
        <strain evidence="3 4">SC-DP-2</strain>
    </source>
</reference>
<dbReference type="InterPro" id="IPR036869">
    <property type="entry name" value="J_dom_sf"/>
</dbReference>
<dbReference type="OrthoDB" id="342454at2759"/>
<organism evidence="3 4">
    <name type="scientific">Smittium megazygosporum</name>
    <dbReference type="NCBI Taxonomy" id="133381"/>
    <lineage>
        <taxon>Eukaryota</taxon>
        <taxon>Fungi</taxon>
        <taxon>Fungi incertae sedis</taxon>
        <taxon>Zoopagomycota</taxon>
        <taxon>Kickxellomycotina</taxon>
        <taxon>Harpellomycetes</taxon>
        <taxon>Harpellales</taxon>
        <taxon>Legeriomycetaceae</taxon>
        <taxon>Smittium</taxon>
    </lineage>
</organism>
<dbReference type="SMART" id="SM00271">
    <property type="entry name" value="DnaJ"/>
    <property type="match status" value="1"/>
</dbReference>